<dbReference type="PANTHER" id="PTHR11709:SF394">
    <property type="entry name" value="FI03373P-RELATED"/>
    <property type="match status" value="1"/>
</dbReference>
<organism evidence="7 8">
    <name type="scientific">SAR86 cluster bacterium</name>
    <dbReference type="NCBI Taxonomy" id="2030880"/>
    <lineage>
        <taxon>Bacteria</taxon>
        <taxon>Pseudomonadati</taxon>
        <taxon>Pseudomonadota</taxon>
        <taxon>Gammaproteobacteria</taxon>
        <taxon>SAR86 cluster</taxon>
    </lineage>
</organism>
<evidence type="ECO:0000256" key="3">
    <source>
        <dbReference type="ARBA" id="ARBA00023008"/>
    </source>
</evidence>
<keyword evidence="2" id="KW-0560">Oxidoreductase</keyword>
<dbReference type="PANTHER" id="PTHR11709">
    <property type="entry name" value="MULTI-COPPER OXIDASE"/>
    <property type="match status" value="1"/>
</dbReference>
<evidence type="ECO:0000259" key="4">
    <source>
        <dbReference type="Pfam" id="PF00394"/>
    </source>
</evidence>
<dbReference type="Pfam" id="PF00394">
    <property type="entry name" value="Cu-oxidase"/>
    <property type="match status" value="1"/>
</dbReference>
<dbReference type="GO" id="GO:0005507">
    <property type="term" value="F:copper ion binding"/>
    <property type="evidence" value="ECO:0007669"/>
    <property type="project" value="InterPro"/>
</dbReference>
<dbReference type="InterPro" id="IPR034279">
    <property type="entry name" value="CuRO_3_CopA"/>
</dbReference>
<dbReference type="Pfam" id="PF07731">
    <property type="entry name" value="Cu-oxidase_2"/>
    <property type="match status" value="1"/>
</dbReference>
<comment type="caution">
    <text evidence="7">The sequence shown here is derived from an EMBL/GenBank/DDBJ whole genome shotgun (WGS) entry which is preliminary data.</text>
</comment>
<accession>A0A2A5B1C1</accession>
<dbReference type="InterPro" id="IPR011707">
    <property type="entry name" value="Cu-oxidase-like_N"/>
</dbReference>
<feature type="domain" description="Plastocyanin-like" evidence="6">
    <location>
        <begin position="32"/>
        <end position="141"/>
    </location>
</feature>
<dbReference type="InterPro" id="IPR008972">
    <property type="entry name" value="Cupredoxin"/>
</dbReference>
<dbReference type="Pfam" id="PF07732">
    <property type="entry name" value="Cu-oxidase_3"/>
    <property type="match status" value="1"/>
</dbReference>
<dbReference type="Gene3D" id="2.60.40.420">
    <property type="entry name" value="Cupredoxins - blue copper proteins"/>
    <property type="match status" value="3"/>
</dbReference>
<dbReference type="InterPro" id="IPR001117">
    <property type="entry name" value="Cu-oxidase_2nd"/>
</dbReference>
<protein>
    <submittedName>
        <fullName evidence="7">Copper oxidase</fullName>
    </submittedName>
</protein>
<name>A0A2A5B1C1_9GAMM</name>
<proteinExistence type="predicted"/>
<dbReference type="PROSITE" id="PS00080">
    <property type="entry name" value="MULTICOPPER_OXIDASE2"/>
    <property type="match status" value="1"/>
</dbReference>
<dbReference type="EMBL" id="NVVJ01000022">
    <property type="protein sequence ID" value="PCJ24876.1"/>
    <property type="molecule type" value="Genomic_DNA"/>
</dbReference>
<dbReference type="GO" id="GO:0016491">
    <property type="term" value="F:oxidoreductase activity"/>
    <property type="evidence" value="ECO:0007669"/>
    <property type="project" value="UniProtKB-KW"/>
</dbReference>
<dbReference type="CDD" id="cd13896">
    <property type="entry name" value="CuRO_3_CopA"/>
    <property type="match status" value="1"/>
</dbReference>
<dbReference type="AlphaFoldDB" id="A0A2A5B1C1"/>
<reference evidence="8" key="1">
    <citation type="submission" date="2017-08" db="EMBL/GenBank/DDBJ databases">
        <title>A dynamic microbial community with high functional redundancy inhabits the cold, oxic subseafloor aquifer.</title>
        <authorList>
            <person name="Tully B.J."/>
            <person name="Wheat C.G."/>
            <person name="Glazer B.T."/>
            <person name="Huber J.A."/>
        </authorList>
    </citation>
    <scope>NUCLEOTIDE SEQUENCE [LARGE SCALE GENOMIC DNA]</scope>
</reference>
<dbReference type="InterPro" id="IPR045087">
    <property type="entry name" value="Cu-oxidase_fam"/>
</dbReference>
<evidence type="ECO:0000256" key="2">
    <source>
        <dbReference type="ARBA" id="ARBA00023002"/>
    </source>
</evidence>
<dbReference type="InterPro" id="IPR002355">
    <property type="entry name" value="Cu_oxidase_Cu_BS"/>
</dbReference>
<feature type="domain" description="Plastocyanin-like" evidence="4">
    <location>
        <begin position="152"/>
        <end position="298"/>
    </location>
</feature>
<evidence type="ECO:0000313" key="8">
    <source>
        <dbReference type="Proteomes" id="UP000218327"/>
    </source>
</evidence>
<evidence type="ECO:0000313" key="7">
    <source>
        <dbReference type="EMBL" id="PCJ24876.1"/>
    </source>
</evidence>
<evidence type="ECO:0000259" key="5">
    <source>
        <dbReference type="Pfam" id="PF07731"/>
    </source>
</evidence>
<evidence type="ECO:0000256" key="1">
    <source>
        <dbReference type="ARBA" id="ARBA00022723"/>
    </source>
</evidence>
<gene>
    <name evidence="7" type="ORF">COA96_08565</name>
</gene>
<dbReference type="Proteomes" id="UP000218327">
    <property type="component" value="Unassembled WGS sequence"/>
</dbReference>
<keyword evidence="1" id="KW-0479">Metal-binding</keyword>
<dbReference type="InterPro" id="IPR011706">
    <property type="entry name" value="Cu-oxidase_C"/>
</dbReference>
<evidence type="ECO:0000259" key="6">
    <source>
        <dbReference type="Pfam" id="PF07732"/>
    </source>
</evidence>
<dbReference type="SUPFAM" id="SSF49503">
    <property type="entry name" value="Cupredoxins"/>
    <property type="match status" value="3"/>
</dbReference>
<sequence length="685" mass="78141">MSARIYFVLIALFFPVLVSGKTVSYEFSIDTKSMNVTGTQVEALAIADQIPAPTLRANIGDVLRVTFHNRLDVAASVHWHGILLPDDQDGVPFLNTQPIRSDESFTYEYPVLQAGTFWYHSHSDLQIQRGVYGSIIFTDPNKIAEAVQEEIVLFSDWTDENPATVLTNLKKDEDYYAYKKDAVQSWDRVIANGSHAISNRIKQSLTRMGPMDLADIGYDAFLINGKIESTVELEDSNADKVLLRLINGSTSSYFDVEYAGGAMTIIAADGQDVVPFQVKRLRISTAETYDVLVPVSQASSFELRGTSFDGSGFSSMFIGNGRRVLAPDIPAPNLFLMDHDDMDMTMPMSMNAEVMEHAEMKMPMGEGDDMGEVVEHMTDYEHLMARSSTALPVDREWREIFLTLTGNMERYVWSFNGRTLREDSQILIRKGENVRITLNNSTMMHHPLHLHGHFFRVINQHGERSPLKHTVNVPPMGKVVIEFEANEERDWLFHCHNQYHMKTGMNRVISYEENSTFNSDIERAIQPYLRWFSKSEFSAQSNFSDFETMISDERHGFGFELDFGSDDAYEAEASYTYFADKFFSAFAGVEKRKHASGESESYAIAGFNFTLPLLIGSEWRVNDQGDFRIELESELQFTRRIGFDWRWNTDDEYRYSLKYNVSKRWALTVNTDSEYGDGVGIQYLF</sequence>
<feature type="domain" description="Plastocyanin-like" evidence="5">
    <location>
        <begin position="402"/>
        <end position="512"/>
    </location>
</feature>
<keyword evidence="3" id="KW-0186">Copper</keyword>